<proteinExistence type="predicted"/>
<organism evidence="2 3">
    <name type="scientific">Ancylostoma ceylanicum</name>
    <dbReference type="NCBI Taxonomy" id="53326"/>
    <lineage>
        <taxon>Eukaryota</taxon>
        <taxon>Metazoa</taxon>
        <taxon>Ecdysozoa</taxon>
        <taxon>Nematoda</taxon>
        <taxon>Chromadorea</taxon>
        <taxon>Rhabditida</taxon>
        <taxon>Rhabditina</taxon>
        <taxon>Rhabditomorpha</taxon>
        <taxon>Strongyloidea</taxon>
        <taxon>Ancylostomatidae</taxon>
        <taxon>Ancylostomatinae</taxon>
        <taxon>Ancylostoma</taxon>
    </lineage>
</organism>
<keyword evidence="1" id="KW-0732">Signal</keyword>
<dbReference type="GO" id="GO:0008289">
    <property type="term" value="F:lipid binding"/>
    <property type="evidence" value="ECO:0007669"/>
    <property type="project" value="InterPro"/>
</dbReference>
<evidence type="ECO:0000256" key="1">
    <source>
        <dbReference type="SAM" id="SignalP"/>
    </source>
</evidence>
<dbReference type="Proteomes" id="UP000054495">
    <property type="component" value="Unassembled WGS sequence"/>
</dbReference>
<dbReference type="SUPFAM" id="SSF55394">
    <property type="entry name" value="Bactericidal permeability-increasing protein, BPI"/>
    <property type="match status" value="1"/>
</dbReference>
<accession>A0A0D6LHC3</accession>
<reference evidence="2 3" key="1">
    <citation type="submission" date="2013-05" db="EMBL/GenBank/DDBJ databases">
        <title>Draft genome of the parasitic nematode Anyclostoma ceylanicum.</title>
        <authorList>
            <person name="Mitreva M."/>
        </authorList>
    </citation>
    <scope>NUCLEOTIDE SEQUENCE [LARGE SCALE GENOMIC DNA]</scope>
</reference>
<evidence type="ECO:0000313" key="3">
    <source>
        <dbReference type="Proteomes" id="UP000054495"/>
    </source>
</evidence>
<name>A0A0D6LHC3_9BILA</name>
<feature type="chain" id="PRO_5002306912" evidence="1">
    <location>
        <begin position="20"/>
        <end position="97"/>
    </location>
</feature>
<sequence length="97" mass="10540">MIGRSLHTILFALAVGTLAEPNSNIKARINLSAFKFVSEHAQHVINLEVPKIVLPNVTRDFTAGYGKGKVSVHGLNITEFRSPKSTDDGMVEAFFSA</sequence>
<feature type="signal peptide" evidence="1">
    <location>
        <begin position="1"/>
        <end position="19"/>
    </location>
</feature>
<dbReference type="InterPro" id="IPR017943">
    <property type="entry name" value="Bactericidal_perm-incr_a/b_dom"/>
</dbReference>
<gene>
    <name evidence="2" type="ORF">ANCCEY_10338</name>
</gene>
<dbReference type="Gene3D" id="3.15.10.10">
    <property type="entry name" value="Bactericidal permeability-increasing protein, domain 1"/>
    <property type="match status" value="1"/>
</dbReference>
<keyword evidence="3" id="KW-1185">Reference proteome</keyword>
<dbReference type="EMBL" id="KE125179">
    <property type="protein sequence ID" value="EPB70583.1"/>
    <property type="molecule type" value="Genomic_DNA"/>
</dbReference>
<protein>
    <submittedName>
        <fullName evidence="2">Uncharacterized protein</fullName>
    </submittedName>
</protein>
<dbReference type="AlphaFoldDB" id="A0A0D6LHC3"/>
<evidence type="ECO:0000313" key="2">
    <source>
        <dbReference type="EMBL" id="EPB70583.1"/>
    </source>
</evidence>